<comment type="catalytic activity">
    <reaction evidence="1">
        <text>ATP + protein L-histidine = ADP + protein N-phospho-L-histidine.</text>
        <dbReference type="EC" id="2.7.13.3"/>
    </reaction>
</comment>
<evidence type="ECO:0000256" key="4">
    <source>
        <dbReference type="ARBA" id="ARBA00022553"/>
    </source>
</evidence>
<keyword evidence="7" id="KW-0418">Kinase</keyword>
<evidence type="ECO:0000256" key="5">
    <source>
        <dbReference type="ARBA" id="ARBA00022679"/>
    </source>
</evidence>
<comment type="subcellular location">
    <subcellularLocation>
        <location evidence="2">Membrane</location>
    </subcellularLocation>
</comment>
<dbReference type="EMBL" id="LN907867">
    <property type="protein sequence ID" value="CUU42771.1"/>
    <property type="molecule type" value="Genomic_DNA"/>
</dbReference>
<keyword evidence="8" id="KW-1133">Transmembrane helix</keyword>
<feature type="domain" description="HAMP" evidence="12">
    <location>
        <begin position="175"/>
        <end position="226"/>
    </location>
</feature>
<evidence type="ECO:0000256" key="7">
    <source>
        <dbReference type="ARBA" id="ARBA00022777"/>
    </source>
</evidence>
<dbReference type="GO" id="GO:0000160">
    <property type="term" value="P:phosphorelay signal transduction system"/>
    <property type="evidence" value="ECO:0007669"/>
    <property type="project" value="UniProtKB-KW"/>
</dbReference>
<organism evidence="13 14">
    <name type="scientific">Blastochloris viridis</name>
    <name type="common">Rhodopseudomonas viridis</name>
    <dbReference type="NCBI Taxonomy" id="1079"/>
    <lineage>
        <taxon>Bacteria</taxon>
        <taxon>Pseudomonadati</taxon>
        <taxon>Pseudomonadota</taxon>
        <taxon>Alphaproteobacteria</taxon>
        <taxon>Hyphomicrobiales</taxon>
        <taxon>Blastochloridaceae</taxon>
        <taxon>Blastochloris</taxon>
    </lineage>
</organism>
<evidence type="ECO:0000256" key="8">
    <source>
        <dbReference type="ARBA" id="ARBA00022989"/>
    </source>
</evidence>
<keyword evidence="4" id="KW-0597">Phosphoprotein</keyword>
<dbReference type="InterPro" id="IPR003660">
    <property type="entry name" value="HAMP_dom"/>
</dbReference>
<feature type="domain" description="Histidine kinase" evidence="11">
    <location>
        <begin position="234"/>
        <end position="440"/>
    </location>
</feature>
<dbReference type="SMART" id="SM00387">
    <property type="entry name" value="HATPase_c"/>
    <property type="match status" value="1"/>
</dbReference>
<evidence type="ECO:0000256" key="9">
    <source>
        <dbReference type="ARBA" id="ARBA00023012"/>
    </source>
</evidence>
<dbReference type="InterPro" id="IPR036890">
    <property type="entry name" value="HATPase_C_sf"/>
</dbReference>
<dbReference type="InterPro" id="IPR005467">
    <property type="entry name" value="His_kinase_dom"/>
</dbReference>
<evidence type="ECO:0000259" key="12">
    <source>
        <dbReference type="PROSITE" id="PS50885"/>
    </source>
</evidence>
<dbReference type="PRINTS" id="PR00344">
    <property type="entry name" value="BCTRLSENSOR"/>
</dbReference>
<dbReference type="PATRIC" id="fig|1079.7.peg.1874"/>
<accession>A0A0S4Q2P1</accession>
<evidence type="ECO:0000259" key="11">
    <source>
        <dbReference type="PROSITE" id="PS50109"/>
    </source>
</evidence>
<dbReference type="PROSITE" id="PS50885">
    <property type="entry name" value="HAMP"/>
    <property type="match status" value="1"/>
</dbReference>
<dbReference type="Gene3D" id="3.30.565.10">
    <property type="entry name" value="Histidine kinase-like ATPase, C-terminal domain"/>
    <property type="match status" value="1"/>
</dbReference>
<dbReference type="EC" id="2.7.13.3" evidence="3"/>
<evidence type="ECO:0000256" key="1">
    <source>
        <dbReference type="ARBA" id="ARBA00000085"/>
    </source>
</evidence>
<dbReference type="STRING" id="1079.BVIR_2340"/>
<keyword evidence="14" id="KW-1185">Reference proteome</keyword>
<dbReference type="SUPFAM" id="SSF55874">
    <property type="entry name" value="ATPase domain of HSP90 chaperone/DNA topoisomerase II/histidine kinase"/>
    <property type="match status" value="1"/>
</dbReference>
<dbReference type="Proteomes" id="UP000065734">
    <property type="component" value="Chromosome I"/>
</dbReference>
<proteinExistence type="predicted"/>
<keyword evidence="6" id="KW-0812">Transmembrane</keyword>
<name>A0A0S4Q2P1_BLAVI</name>
<evidence type="ECO:0000256" key="10">
    <source>
        <dbReference type="ARBA" id="ARBA00023136"/>
    </source>
</evidence>
<dbReference type="InterPro" id="IPR003594">
    <property type="entry name" value="HATPase_dom"/>
</dbReference>
<dbReference type="GO" id="GO:0005886">
    <property type="term" value="C:plasma membrane"/>
    <property type="evidence" value="ECO:0007669"/>
    <property type="project" value="TreeGrafter"/>
</dbReference>
<dbReference type="Gene3D" id="1.10.287.130">
    <property type="match status" value="1"/>
</dbReference>
<gene>
    <name evidence="13" type="primary">phoQ_2</name>
    <name evidence="13" type="ORF">BVIRIDIS_17860</name>
</gene>
<evidence type="ECO:0000256" key="2">
    <source>
        <dbReference type="ARBA" id="ARBA00004370"/>
    </source>
</evidence>
<dbReference type="PANTHER" id="PTHR45436:SF5">
    <property type="entry name" value="SENSOR HISTIDINE KINASE TRCS"/>
    <property type="match status" value="1"/>
</dbReference>
<keyword evidence="9" id="KW-0902">Two-component regulatory system</keyword>
<dbReference type="InterPro" id="IPR004358">
    <property type="entry name" value="Sig_transdc_His_kin-like_C"/>
</dbReference>
<dbReference type="AlphaFoldDB" id="A0A0S4Q2P1"/>
<keyword evidence="5 13" id="KW-0808">Transferase</keyword>
<evidence type="ECO:0000256" key="3">
    <source>
        <dbReference type="ARBA" id="ARBA00012438"/>
    </source>
</evidence>
<sequence length="440" mass="46572">MVTSLVLLATGIGLSSLYSGALERAFDRRLAIYLKALVAAVAVSESGAEDGDLGEPLFDLPLSGWYWQVVRVDSSPAEVRASRSLFGSTLLRLDQRAVPEDADGIRHGYVAGPGEQPLRLAERTIDLGEDGRLLVAVGGDAREIVEESAGFNLAIGTTFAGLGLLLVLTTLFQVGYGLRPLQALSKGLAAIRAGTADRLEGPFPREVAPLAREMNALVAANREVVERARTHVGNLAHALKTPLSVLLNEAAGRDDALAAKVREQVAVMREQVGHHLDRARIAAAAAHVASLTEVAPAIAALVRTLEKIHAGRGLTFATALDPDLKFRGERHDLDEMIGNLIDNAAKWASSRVEIEVLAEPAAHALDRRFLRVVIDDDGPGLTADQREAVAKRGKRLDETKPGSGFGLAIAVETATEYGGRLVLGAAPIGGLRAELILPAG</sequence>
<evidence type="ECO:0000313" key="13">
    <source>
        <dbReference type="EMBL" id="CUU42771.1"/>
    </source>
</evidence>
<evidence type="ECO:0000256" key="6">
    <source>
        <dbReference type="ARBA" id="ARBA00022692"/>
    </source>
</evidence>
<protein>
    <recommendedName>
        <fullName evidence="3">histidine kinase</fullName>
        <ecNumber evidence="3">2.7.13.3</ecNumber>
    </recommendedName>
</protein>
<dbReference type="PANTHER" id="PTHR45436">
    <property type="entry name" value="SENSOR HISTIDINE KINASE YKOH"/>
    <property type="match status" value="1"/>
</dbReference>
<dbReference type="PROSITE" id="PS50109">
    <property type="entry name" value="HIS_KIN"/>
    <property type="match status" value="1"/>
</dbReference>
<reference evidence="14" key="1">
    <citation type="journal article" date="2016" name="Genome Announc.">
        <title>Revised genome sequence of the purple photosynthetic bacterium Blastochloris viridis.</title>
        <authorList>
            <person name="Liu L.N."/>
            <person name="Faulkner M."/>
            <person name="Liu X."/>
            <person name="Huang F."/>
            <person name="Darby A.C."/>
            <person name="Hall N."/>
        </authorList>
    </citation>
    <scope>NUCLEOTIDE SEQUENCE [LARGE SCALE GENOMIC DNA]</scope>
    <source>
        <strain evidence="14">ATCC 19567 / DSM 133 / F</strain>
    </source>
</reference>
<dbReference type="InterPro" id="IPR050428">
    <property type="entry name" value="TCS_sensor_his_kinase"/>
</dbReference>
<keyword evidence="10" id="KW-0472">Membrane</keyword>
<dbReference type="Pfam" id="PF02518">
    <property type="entry name" value="HATPase_c"/>
    <property type="match status" value="1"/>
</dbReference>
<evidence type="ECO:0000313" key="14">
    <source>
        <dbReference type="Proteomes" id="UP000065734"/>
    </source>
</evidence>
<dbReference type="GO" id="GO:0004673">
    <property type="term" value="F:protein histidine kinase activity"/>
    <property type="evidence" value="ECO:0007669"/>
    <property type="project" value="UniProtKB-EC"/>
</dbReference>